<accession>A0AA45R3X7</accession>
<evidence type="ECO:0000313" key="1">
    <source>
        <dbReference type="EMBL" id="QUF04322.1"/>
    </source>
</evidence>
<proteinExistence type="predicted"/>
<dbReference type="Proteomes" id="UP000677152">
    <property type="component" value="Chromosome"/>
</dbReference>
<dbReference type="EMBL" id="CP073249">
    <property type="protein sequence ID" value="QUF04322.1"/>
    <property type="molecule type" value="Genomic_DNA"/>
</dbReference>
<organism evidence="1 2">
    <name type="scientific">Actinosynnema pretiosum subsp. pretiosum</name>
    <dbReference type="NCBI Taxonomy" id="103721"/>
    <lineage>
        <taxon>Bacteria</taxon>
        <taxon>Bacillati</taxon>
        <taxon>Actinomycetota</taxon>
        <taxon>Actinomycetes</taxon>
        <taxon>Pseudonocardiales</taxon>
        <taxon>Pseudonocardiaceae</taxon>
        <taxon>Actinosynnema</taxon>
    </lineage>
</organism>
<sequence>MTRTTPPRPLDVERVFPEVAPFRRGTVRLHPRAGAPTVWDSSVGGPLLWPEGEPWPTCAEHADVLVPVLQVFRADTWGALDFPPGATLLQLLWCQSDDHADGWVLPLVVWRDASVVRVPLTAPPKPESLQHNLIPRPCVVHPELVVEYPSAELPVDARDDERIDRVAAETGWDYDADLSVAPGTKLLGYPFWSQEPDWPTCTGCATPMRMLLTVASYEADPESRSWTPLEDFGSPIADPGLEIGDLGAVHVFECPSCPDRPNAHRQDCG</sequence>
<evidence type="ECO:0008006" key="3">
    <source>
        <dbReference type="Google" id="ProtNLM"/>
    </source>
</evidence>
<evidence type="ECO:0000313" key="2">
    <source>
        <dbReference type="Proteomes" id="UP000677152"/>
    </source>
</evidence>
<dbReference type="InterPro" id="IPR035948">
    <property type="entry name" value="YwqG-like_sf"/>
</dbReference>
<name>A0AA45R3X7_9PSEU</name>
<dbReference type="Gene3D" id="2.30.320.10">
    <property type="entry name" value="YwqG-like"/>
    <property type="match status" value="1"/>
</dbReference>
<reference evidence="1" key="1">
    <citation type="submission" date="2021-04" db="EMBL/GenBank/DDBJ databases">
        <title>Genomic sequence of Actinosynnema pretiosum subsp. pretiosum ATCC 31280 (C-14919).</title>
        <authorList>
            <person name="Bai L."/>
            <person name="Wang X."/>
            <person name="Xiao Y."/>
        </authorList>
    </citation>
    <scope>NUCLEOTIDE SEQUENCE</scope>
    <source>
        <strain evidence="1">ATCC 31280</strain>
    </source>
</reference>
<dbReference type="SUPFAM" id="SSF103032">
    <property type="entry name" value="Hypothetical protein YwqG"/>
    <property type="match status" value="1"/>
</dbReference>
<gene>
    <name evidence="1" type="ORF">KCV87_34265</name>
</gene>
<dbReference type="AlphaFoldDB" id="A0AA45R3X7"/>
<protein>
    <recommendedName>
        <fullName evidence="3">DUF1963 domain-containing protein</fullName>
    </recommendedName>
</protein>